<dbReference type="GO" id="GO:0004177">
    <property type="term" value="F:aminopeptidase activity"/>
    <property type="evidence" value="ECO:0007669"/>
    <property type="project" value="UniProtKB-KW"/>
</dbReference>
<evidence type="ECO:0000313" key="2">
    <source>
        <dbReference type="EMBL" id="JAG29885.1"/>
    </source>
</evidence>
<evidence type="ECO:0000313" key="3">
    <source>
        <dbReference type="EMBL" id="JAG32182.1"/>
    </source>
</evidence>
<dbReference type="EMBL" id="GBHO01011422">
    <property type="protein sequence ID" value="JAG32182.1"/>
    <property type="molecule type" value="Transcribed_RNA"/>
</dbReference>
<gene>
    <name evidence="2" type="primary">apeB_0</name>
    <name evidence="3" type="synonym">apeB_1</name>
    <name evidence="2" type="ORF">CM83_68326</name>
    <name evidence="3" type="ORF">CM83_68330</name>
</gene>
<keyword evidence="2" id="KW-0378">Hydrolase</keyword>
<accession>A0A0A9YK29</accession>
<proteinExistence type="predicted"/>
<dbReference type="InterPro" id="IPR011990">
    <property type="entry name" value="TPR-like_helical_dom_sf"/>
</dbReference>
<reference evidence="2" key="2">
    <citation type="submission" date="2014-07" db="EMBL/GenBank/DDBJ databases">
        <authorList>
            <person name="Hull J."/>
        </authorList>
    </citation>
    <scope>NUCLEOTIDE SEQUENCE</scope>
</reference>
<reference evidence="2" key="1">
    <citation type="journal article" date="2014" name="PLoS ONE">
        <title>Transcriptome-Based Identification of ABC Transporters in the Western Tarnished Plant Bug Lygus hesperus.</title>
        <authorList>
            <person name="Hull J.J."/>
            <person name="Chaney K."/>
            <person name="Geib S.M."/>
            <person name="Fabrick J.A."/>
            <person name="Brent C.S."/>
            <person name="Walsh D."/>
            <person name="Lavine L.C."/>
        </authorList>
    </citation>
    <scope>NUCLEOTIDE SEQUENCE</scope>
</reference>
<dbReference type="AlphaFoldDB" id="A0A0A9YK29"/>
<keyword evidence="2" id="KW-0645">Protease</keyword>
<keyword evidence="2" id="KW-0031">Aminopeptidase</keyword>
<dbReference type="SUPFAM" id="SSF48452">
    <property type="entry name" value="TPR-like"/>
    <property type="match status" value="1"/>
</dbReference>
<dbReference type="EMBL" id="GBHO01013719">
    <property type="protein sequence ID" value="JAG29885.1"/>
    <property type="molecule type" value="Transcribed_RNA"/>
</dbReference>
<name>A0A0A9YK29_LYGHE</name>
<feature type="compositionally biased region" description="Basic and acidic residues" evidence="1">
    <location>
        <begin position="56"/>
        <end position="68"/>
    </location>
</feature>
<organism evidence="2">
    <name type="scientific">Lygus hesperus</name>
    <name type="common">Western plant bug</name>
    <dbReference type="NCBI Taxonomy" id="30085"/>
    <lineage>
        <taxon>Eukaryota</taxon>
        <taxon>Metazoa</taxon>
        <taxon>Ecdysozoa</taxon>
        <taxon>Arthropoda</taxon>
        <taxon>Hexapoda</taxon>
        <taxon>Insecta</taxon>
        <taxon>Pterygota</taxon>
        <taxon>Neoptera</taxon>
        <taxon>Paraneoptera</taxon>
        <taxon>Hemiptera</taxon>
        <taxon>Heteroptera</taxon>
        <taxon>Panheteroptera</taxon>
        <taxon>Cimicomorpha</taxon>
        <taxon>Miridae</taxon>
        <taxon>Mirini</taxon>
        <taxon>Lygus</taxon>
    </lineage>
</organism>
<protein>
    <submittedName>
        <fullName evidence="2">Putative M18 family aminopeptidase 2</fullName>
    </submittedName>
</protein>
<sequence>NYSNAIFVLQLPPGRGRVKLKHNASRQRTIRQNAVSFQLEARKTGQLSHQRHFGSNRRETSGQGSRDRHAVHQQMDAQVELLLRTVKVNKNKGIETAEEAIKEAETSKDPVFLKYNTSFLHVSNSLRLLMLINSDRKVGRNLEALCGRIKPYVEMDDSEKSGVLAIRTNVLRWYGPEGNTQGLDIIRTAILLNPQEVEWKIILVILLNRCRHFNRNRKLSWADVREPVEMLEKLIRTRELSLKNRVTCQYLLAVIHRDLIMNDPKSELGETGKIKVLQLCKEIHRSKATTDPMVVSFCAMQLCRGGETETAISMIEEGLAKFPRHIDLNTTACNIYKNQRMYNKVLECARIAYDEGGYGAAWIYLESMCIRNMYLDHERFFEDLIKKHPSKFEVQIHVGAALFYFYARKKIVKGCIHMEKALKLEPTYEGINDTYNYWSKSRVNPLEVTYNQTLVGLAAKNHSDKEESILRRVQELIEVQVDVTRMNVCSEKDLVVEHMKGKPPLRTCSYWRRSWRQSWRSNSTP</sequence>
<feature type="non-terminal residue" evidence="2">
    <location>
        <position position="1"/>
    </location>
</feature>
<dbReference type="Gene3D" id="1.25.40.10">
    <property type="entry name" value="Tetratricopeptide repeat domain"/>
    <property type="match status" value="1"/>
</dbReference>
<evidence type="ECO:0000256" key="1">
    <source>
        <dbReference type="SAM" id="MobiDB-lite"/>
    </source>
</evidence>
<feature type="region of interest" description="Disordered" evidence="1">
    <location>
        <begin position="44"/>
        <end position="68"/>
    </location>
</feature>